<feature type="transmembrane region" description="Helical" evidence="6">
    <location>
        <begin position="36"/>
        <end position="57"/>
    </location>
</feature>
<keyword evidence="3 6" id="KW-0812">Transmembrane</keyword>
<name>A0A510Y2Z1_MARHA</name>
<dbReference type="InterPro" id="IPR050833">
    <property type="entry name" value="Poly_Biosynth_Transport"/>
</dbReference>
<accession>A0A510Y2Z1</accession>
<evidence type="ECO:0000256" key="4">
    <source>
        <dbReference type="ARBA" id="ARBA00022989"/>
    </source>
</evidence>
<dbReference type="OrthoDB" id="5906224at2"/>
<evidence type="ECO:0000256" key="6">
    <source>
        <dbReference type="SAM" id="Phobius"/>
    </source>
</evidence>
<keyword evidence="4 6" id="KW-1133">Transmembrane helix</keyword>
<feature type="transmembrane region" description="Helical" evidence="6">
    <location>
        <begin position="252"/>
        <end position="272"/>
    </location>
</feature>
<dbReference type="EMBL" id="BJUN01000002">
    <property type="protein sequence ID" value="GEK57698.1"/>
    <property type="molecule type" value="Genomic_DNA"/>
</dbReference>
<dbReference type="RefSeq" id="WP_094907611.1">
    <property type="nucleotide sequence ID" value="NZ_BJUN01000002.1"/>
</dbReference>
<feature type="transmembrane region" description="Helical" evidence="6">
    <location>
        <begin position="284"/>
        <end position="304"/>
    </location>
</feature>
<feature type="transmembrane region" description="Helical" evidence="6">
    <location>
        <begin position="166"/>
        <end position="184"/>
    </location>
</feature>
<dbReference type="AlphaFoldDB" id="A0A510Y2Z1"/>
<feature type="transmembrane region" description="Helical" evidence="6">
    <location>
        <begin position="411"/>
        <end position="431"/>
    </location>
</feature>
<evidence type="ECO:0000256" key="1">
    <source>
        <dbReference type="ARBA" id="ARBA00004651"/>
    </source>
</evidence>
<feature type="transmembrane region" description="Helical" evidence="6">
    <location>
        <begin position="205"/>
        <end position="225"/>
    </location>
</feature>
<feature type="transmembrane region" description="Helical" evidence="6">
    <location>
        <begin position="379"/>
        <end position="399"/>
    </location>
</feature>
<organism evidence="7 8">
    <name type="scientific">Marinococcus halophilus</name>
    <dbReference type="NCBI Taxonomy" id="1371"/>
    <lineage>
        <taxon>Bacteria</taxon>
        <taxon>Bacillati</taxon>
        <taxon>Bacillota</taxon>
        <taxon>Bacilli</taxon>
        <taxon>Bacillales</taxon>
        <taxon>Bacillaceae</taxon>
        <taxon>Marinococcus</taxon>
    </lineage>
</organism>
<sequence length="479" mass="54520">MLIKHSIIYFIGKLIPAILSVLGVVIYTRLASPDSYGLFSLITVIVSLVNILFFQWLRSSFLKFYNNKDQIEKFNNTFFQSHIKVLLIVGSIAMILSIIFEYYFSIGVYFFFGFLMMVLLSVYEMFIIYYRSRLQPKIISQVQTLNKFLTIIVTTILLFYGAGVAGLLIGVASGNLLSILIFYFKSNLEIRKFSRDVNQDTKKEILKYGLPITFSFALGVAMQNIDKLMISAILGLNANGNYAVSYDLLHNLLYMIMTSISLAGLPLIFRKISEKGEKEGKKQFYNYSNMLFFISIPSVIGMIAIIEEFKNVMIGSEYNIPSELLILIVFATLFQGLKSYYFDIGLQISGKAKYFFLPSLIAITINIVLNYFLLNSYGINGAAFATTASFFIAMLLSFFYQNKVYKVKKPWMNLMKITISSGIMYLCIYFVGINNLIISLLVKIILGAIIYLLVSLLLNSVNTKELLKNQLRKQLKTNN</sequence>
<protein>
    <submittedName>
        <fullName evidence="7">Stage V sporulation protein B</fullName>
    </submittedName>
</protein>
<dbReference type="GO" id="GO:0005886">
    <property type="term" value="C:plasma membrane"/>
    <property type="evidence" value="ECO:0007669"/>
    <property type="project" value="UniProtKB-SubCell"/>
</dbReference>
<proteinExistence type="predicted"/>
<comment type="subcellular location">
    <subcellularLocation>
        <location evidence="1">Cell membrane</location>
        <topology evidence="1">Multi-pass membrane protein</topology>
    </subcellularLocation>
</comment>
<reference evidence="7 8" key="1">
    <citation type="submission" date="2019-07" db="EMBL/GenBank/DDBJ databases">
        <title>Whole genome shotgun sequence of Marinococcus halophilus NBRC 102359.</title>
        <authorList>
            <person name="Hosoyama A."/>
            <person name="Uohara A."/>
            <person name="Ohji S."/>
            <person name="Ichikawa N."/>
        </authorList>
    </citation>
    <scope>NUCLEOTIDE SEQUENCE [LARGE SCALE GENOMIC DNA]</scope>
    <source>
        <strain evidence="7 8">NBRC 102359</strain>
    </source>
</reference>
<feature type="transmembrane region" description="Helical" evidence="6">
    <location>
        <begin position="106"/>
        <end position="130"/>
    </location>
</feature>
<feature type="transmembrane region" description="Helical" evidence="6">
    <location>
        <begin position="7"/>
        <end position="30"/>
    </location>
</feature>
<gene>
    <name evidence="7" type="ORF">MHA01_06030</name>
</gene>
<dbReference type="PANTHER" id="PTHR30250">
    <property type="entry name" value="PST FAMILY PREDICTED COLANIC ACID TRANSPORTER"/>
    <property type="match status" value="1"/>
</dbReference>
<feature type="transmembrane region" description="Helical" evidence="6">
    <location>
        <begin position="437"/>
        <end position="458"/>
    </location>
</feature>
<evidence type="ECO:0000313" key="7">
    <source>
        <dbReference type="EMBL" id="GEK57698.1"/>
    </source>
</evidence>
<dbReference type="Pfam" id="PF13440">
    <property type="entry name" value="Polysacc_synt_3"/>
    <property type="match status" value="1"/>
</dbReference>
<evidence type="ECO:0000256" key="3">
    <source>
        <dbReference type="ARBA" id="ARBA00022692"/>
    </source>
</evidence>
<dbReference type="PANTHER" id="PTHR30250:SF11">
    <property type="entry name" value="O-ANTIGEN TRANSPORTER-RELATED"/>
    <property type="match status" value="1"/>
</dbReference>
<evidence type="ECO:0000256" key="5">
    <source>
        <dbReference type="ARBA" id="ARBA00023136"/>
    </source>
</evidence>
<evidence type="ECO:0000313" key="8">
    <source>
        <dbReference type="Proteomes" id="UP000321051"/>
    </source>
</evidence>
<comment type="caution">
    <text evidence="7">The sequence shown here is derived from an EMBL/GenBank/DDBJ whole genome shotgun (WGS) entry which is preliminary data.</text>
</comment>
<keyword evidence="5 6" id="KW-0472">Membrane</keyword>
<feature type="transmembrane region" description="Helical" evidence="6">
    <location>
        <begin position="324"/>
        <end position="342"/>
    </location>
</feature>
<evidence type="ECO:0000256" key="2">
    <source>
        <dbReference type="ARBA" id="ARBA00022475"/>
    </source>
</evidence>
<keyword evidence="2" id="KW-1003">Cell membrane</keyword>
<keyword evidence="8" id="KW-1185">Reference proteome</keyword>
<feature type="transmembrane region" description="Helical" evidence="6">
    <location>
        <begin position="354"/>
        <end position="373"/>
    </location>
</feature>
<dbReference type="Proteomes" id="UP000321051">
    <property type="component" value="Unassembled WGS sequence"/>
</dbReference>
<feature type="transmembrane region" description="Helical" evidence="6">
    <location>
        <begin position="78"/>
        <end position="100"/>
    </location>
</feature>